<evidence type="ECO:0000313" key="1">
    <source>
        <dbReference type="EMBL" id="OBZ83819.1"/>
    </source>
</evidence>
<dbReference type="InParanoid" id="A0A1C7N583"/>
<comment type="caution">
    <text evidence="1">The sequence shown here is derived from an EMBL/GenBank/DDBJ whole genome shotgun (WGS) entry which is preliminary data.</text>
</comment>
<dbReference type="STRING" id="101091.A0A1C7N583"/>
<protein>
    <submittedName>
        <fullName evidence="1">Uncharacterized protein</fullName>
    </submittedName>
</protein>
<dbReference type="EMBL" id="LUGH01000599">
    <property type="protein sequence ID" value="OBZ83819.1"/>
    <property type="molecule type" value="Genomic_DNA"/>
</dbReference>
<keyword evidence="2" id="KW-1185">Reference proteome</keyword>
<accession>A0A1C7N583</accession>
<dbReference type="OrthoDB" id="3238634at2759"/>
<sequence length="307" mass="35733">MEPSTLPEELVLATNTQHCKGPDCIANRGSMDCVCSHCGALIRAGRYSFEAFHFYHRDAQNTLASAMREIINQNQELHGFEDFFFLTYTFGDKYRLDLNNYDQQIRLHFNDLNFRLFDLQNTFIDIGLQLSSPGTTGIWILDQQTSPLLPLFFTVLNRSSRYLRLDVFANNANLGRCSYTTHRIEGNGRYHLMKFQCYQLLKSLFYLRTESGYRHNAFDLEPHHYLQNPARVLQNFESLVTALQQSRTRTFPARAEFTLRYDDGLRLLNNAQEEVMQILSQQPPVMTVLSTDIVVDYLVNIVNCYYQ</sequence>
<organism evidence="1 2">
    <name type="scientific">Choanephora cucurbitarum</name>
    <dbReference type="NCBI Taxonomy" id="101091"/>
    <lineage>
        <taxon>Eukaryota</taxon>
        <taxon>Fungi</taxon>
        <taxon>Fungi incertae sedis</taxon>
        <taxon>Mucoromycota</taxon>
        <taxon>Mucoromycotina</taxon>
        <taxon>Mucoromycetes</taxon>
        <taxon>Mucorales</taxon>
        <taxon>Mucorineae</taxon>
        <taxon>Choanephoraceae</taxon>
        <taxon>Choanephoroideae</taxon>
        <taxon>Choanephora</taxon>
    </lineage>
</organism>
<proteinExistence type="predicted"/>
<gene>
    <name evidence="1" type="ORF">A0J61_08132</name>
</gene>
<dbReference type="AlphaFoldDB" id="A0A1C7N583"/>
<evidence type="ECO:0000313" key="2">
    <source>
        <dbReference type="Proteomes" id="UP000093000"/>
    </source>
</evidence>
<dbReference type="Proteomes" id="UP000093000">
    <property type="component" value="Unassembled WGS sequence"/>
</dbReference>
<name>A0A1C7N583_9FUNG</name>
<reference evidence="1 2" key="1">
    <citation type="submission" date="2016-03" db="EMBL/GenBank/DDBJ databases">
        <title>Choanephora cucurbitarum.</title>
        <authorList>
            <person name="Min B."/>
            <person name="Park H."/>
            <person name="Park J.-H."/>
            <person name="Shin H.-D."/>
            <person name="Choi I.-G."/>
        </authorList>
    </citation>
    <scope>NUCLEOTIDE SEQUENCE [LARGE SCALE GENOMIC DNA]</scope>
    <source>
        <strain evidence="1 2">KUS-F28377</strain>
    </source>
</reference>